<name>A0A060TH29_BLAAD</name>
<protein>
    <submittedName>
        <fullName evidence="2">ARAD1D35530p</fullName>
    </submittedName>
</protein>
<reference evidence="2" key="2">
    <citation type="submission" date="2014-06" db="EMBL/GenBank/DDBJ databases">
        <title>The complete genome of Blastobotrys (Arxula) adeninivorans LS3 - a yeast of biotechnological interest.</title>
        <authorList>
            <person name="Kunze G."/>
            <person name="Gaillardin C."/>
            <person name="Czernicka M."/>
            <person name="Durrens P."/>
            <person name="Martin T."/>
            <person name="Boer E."/>
            <person name="Gabaldon T."/>
            <person name="Cruz J."/>
            <person name="Talla E."/>
            <person name="Marck C."/>
            <person name="Goffeau A."/>
            <person name="Barbe V."/>
            <person name="Baret P."/>
            <person name="Baronian K."/>
            <person name="Beier S."/>
            <person name="Bleykasten C."/>
            <person name="Bode R."/>
            <person name="Casaregola S."/>
            <person name="Despons L."/>
            <person name="Fairhead C."/>
            <person name="Giersberg M."/>
            <person name="Gierski P."/>
            <person name="Hahnel U."/>
            <person name="Hartmann A."/>
            <person name="Jankowska D."/>
            <person name="Jubin C."/>
            <person name="Jung P."/>
            <person name="Lafontaine I."/>
            <person name="Leh-Louis V."/>
            <person name="Lemaire M."/>
            <person name="Marcet-Houben M."/>
            <person name="Mascher M."/>
            <person name="Morel G."/>
            <person name="Richard G.-F."/>
            <person name="Riechen J."/>
            <person name="Sacerdot C."/>
            <person name="Sarkar A."/>
            <person name="Savel G."/>
            <person name="Schacherer J."/>
            <person name="Sherman D."/>
            <person name="Straub M.-L."/>
            <person name="Stein N."/>
            <person name="Thierry A."/>
            <person name="Trautwein-Schult A."/>
            <person name="Westhof E."/>
            <person name="Worch S."/>
            <person name="Dujon B."/>
            <person name="Souciet J.-L."/>
            <person name="Wincker P."/>
            <person name="Scholz U."/>
            <person name="Neuveglise N."/>
        </authorList>
    </citation>
    <scope>NUCLEOTIDE SEQUENCE</scope>
    <source>
        <strain evidence="2">LS3</strain>
    </source>
</reference>
<gene>
    <name evidence="2" type="ORF">GNLVRS02_ARAD1D35530g</name>
</gene>
<accession>A0A060TH29</accession>
<reference evidence="2" key="1">
    <citation type="submission" date="2014-02" db="EMBL/GenBank/DDBJ databases">
        <authorList>
            <person name="Genoscope - CEA"/>
        </authorList>
    </citation>
    <scope>NUCLEOTIDE SEQUENCE</scope>
    <source>
        <strain evidence="2">LS3</strain>
    </source>
</reference>
<evidence type="ECO:0000256" key="1">
    <source>
        <dbReference type="SAM" id="MobiDB-lite"/>
    </source>
</evidence>
<feature type="region of interest" description="Disordered" evidence="1">
    <location>
        <begin position="290"/>
        <end position="324"/>
    </location>
</feature>
<dbReference type="EMBL" id="HG937694">
    <property type="protein sequence ID" value="CDP38476.1"/>
    <property type="molecule type" value="Genomic_DNA"/>
</dbReference>
<sequence>MNKEPQSPLSPLPLTLASVFKRNRSKTRSLAEVIKILKATSKAHQASMVSRKNCLAIISSWTGGFHHEQSAELLNQITTLSNGQWALDADLGTKIQAIIARLHDLRKEEMNRNKAYKALADAEKRYYRALYKNYSKQDIESLHKTCRSRQEKAQEIDTSFRGAAIVCLTQCLQIFYHQLAMTSDASKVYCDRVMDLIMSFDCSSIEGCLIDTKDQESPQTCRDDDKTTGAAGSASDSPSSYSSSNPSTPVAPLTGRNGQHEHQSKYNRLTSLMSSPQALTFDDIFNRSKTRSDVAISTPTPYKSPLSPASDAGNAQWGENYSPY</sequence>
<feature type="compositionally biased region" description="Basic and acidic residues" evidence="1">
    <location>
        <begin position="214"/>
        <end position="227"/>
    </location>
</feature>
<dbReference type="AlphaFoldDB" id="A0A060TH29"/>
<organism evidence="2">
    <name type="scientific">Blastobotrys adeninivorans</name>
    <name type="common">Yeast</name>
    <name type="synonym">Arxula adeninivorans</name>
    <dbReference type="NCBI Taxonomy" id="409370"/>
    <lineage>
        <taxon>Eukaryota</taxon>
        <taxon>Fungi</taxon>
        <taxon>Dikarya</taxon>
        <taxon>Ascomycota</taxon>
        <taxon>Saccharomycotina</taxon>
        <taxon>Dipodascomycetes</taxon>
        <taxon>Dipodascales</taxon>
        <taxon>Trichomonascaceae</taxon>
        <taxon>Blastobotrys</taxon>
    </lineage>
</organism>
<feature type="region of interest" description="Disordered" evidence="1">
    <location>
        <begin position="214"/>
        <end position="262"/>
    </location>
</feature>
<proteinExistence type="predicted"/>
<feature type="compositionally biased region" description="Low complexity" evidence="1">
    <location>
        <begin position="228"/>
        <end position="248"/>
    </location>
</feature>
<evidence type="ECO:0000313" key="2">
    <source>
        <dbReference type="EMBL" id="CDP38476.1"/>
    </source>
</evidence>